<feature type="compositionally biased region" description="Low complexity" evidence="1">
    <location>
        <begin position="184"/>
        <end position="197"/>
    </location>
</feature>
<keyword evidence="2" id="KW-0472">Membrane</keyword>
<comment type="caution">
    <text evidence="3">The sequence shown here is derived from an EMBL/GenBank/DDBJ whole genome shotgun (WGS) entry which is preliminary data.</text>
</comment>
<feature type="compositionally biased region" description="Polar residues" evidence="1">
    <location>
        <begin position="301"/>
        <end position="313"/>
    </location>
</feature>
<feature type="transmembrane region" description="Helical" evidence="2">
    <location>
        <begin position="88"/>
        <end position="108"/>
    </location>
</feature>
<protein>
    <submittedName>
        <fullName evidence="3">Uncharacterized protein</fullName>
    </submittedName>
</protein>
<evidence type="ECO:0000256" key="2">
    <source>
        <dbReference type="SAM" id="Phobius"/>
    </source>
</evidence>
<accession>A0AAV7LM67</accession>
<dbReference type="EMBL" id="JANPWB010000015">
    <property type="protein sequence ID" value="KAJ1092670.1"/>
    <property type="molecule type" value="Genomic_DNA"/>
</dbReference>
<dbReference type="Proteomes" id="UP001066276">
    <property type="component" value="Chromosome 11"/>
</dbReference>
<dbReference type="AlphaFoldDB" id="A0AAV7LM67"/>
<reference evidence="3" key="1">
    <citation type="journal article" date="2022" name="bioRxiv">
        <title>Sequencing and chromosome-scale assembly of the giantPleurodeles waltlgenome.</title>
        <authorList>
            <person name="Brown T."/>
            <person name="Elewa A."/>
            <person name="Iarovenko S."/>
            <person name="Subramanian E."/>
            <person name="Araus A.J."/>
            <person name="Petzold A."/>
            <person name="Susuki M."/>
            <person name="Suzuki K.-i.T."/>
            <person name="Hayashi T."/>
            <person name="Toyoda A."/>
            <person name="Oliveira C."/>
            <person name="Osipova E."/>
            <person name="Leigh N.D."/>
            <person name="Simon A."/>
            <person name="Yun M.H."/>
        </authorList>
    </citation>
    <scope>NUCLEOTIDE SEQUENCE</scope>
    <source>
        <strain evidence="3">20211129_DDA</strain>
        <tissue evidence="3">Liver</tissue>
    </source>
</reference>
<gene>
    <name evidence="3" type="ORF">NDU88_005780</name>
</gene>
<keyword evidence="2" id="KW-0812">Transmembrane</keyword>
<organism evidence="3 4">
    <name type="scientific">Pleurodeles waltl</name>
    <name type="common">Iberian ribbed newt</name>
    <dbReference type="NCBI Taxonomy" id="8319"/>
    <lineage>
        <taxon>Eukaryota</taxon>
        <taxon>Metazoa</taxon>
        <taxon>Chordata</taxon>
        <taxon>Craniata</taxon>
        <taxon>Vertebrata</taxon>
        <taxon>Euteleostomi</taxon>
        <taxon>Amphibia</taxon>
        <taxon>Batrachia</taxon>
        <taxon>Caudata</taxon>
        <taxon>Salamandroidea</taxon>
        <taxon>Salamandridae</taxon>
        <taxon>Pleurodelinae</taxon>
        <taxon>Pleurodeles</taxon>
    </lineage>
</organism>
<evidence type="ECO:0000256" key="1">
    <source>
        <dbReference type="SAM" id="MobiDB-lite"/>
    </source>
</evidence>
<feature type="compositionally biased region" description="Low complexity" evidence="1">
    <location>
        <begin position="143"/>
        <end position="154"/>
    </location>
</feature>
<evidence type="ECO:0000313" key="4">
    <source>
        <dbReference type="Proteomes" id="UP001066276"/>
    </source>
</evidence>
<keyword evidence="4" id="KW-1185">Reference proteome</keyword>
<name>A0AAV7LM67_PLEWA</name>
<evidence type="ECO:0000313" key="3">
    <source>
        <dbReference type="EMBL" id="KAJ1092670.1"/>
    </source>
</evidence>
<keyword evidence="2" id="KW-1133">Transmembrane helix</keyword>
<proteinExistence type="predicted"/>
<feature type="compositionally biased region" description="Basic residues" evidence="1">
    <location>
        <begin position="247"/>
        <end position="256"/>
    </location>
</feature>
<feature type="region of interest" description="Disordered" evidence="1">
    <location>
        <begin position="114"/>
        <end position="335"/>
    </location>
</feature>
<sequence length="335" mass="35782">MSRWRVRRHSGSGTRSPVSGDGNILIELQLRGPVEGSKDFAIVYATHSHLRGFCSRPHLFWDPEVGPGFQVPLALEGCFTRAPAQLPLIWFIAFHSISRSITLLMWWARGPRRGRRSSCASLSPPDESWGWSPRSPMHPGERGASAAGPGISIALSVHRGPSARRGGCPHCGPPAARWNRHPSARAPARPTPSQSAAGTSLTSLGDPEELRRRGPPFSGSHAARADLRGSRPPGGSDATAPGQRHQVCARRSRGHQGLRPWARAAPSHPFTGPAPRGPVLSLPRLSRHSEHPHQGPGRSATALSRQSGSSGHFSIQAAARDRGPAQPPLTSAGPQ</sequence>